<dbReference type="Gene3D" id="3.40.50.720">
    <property type="entry name" value="NAD(P)-binding Rossmann-like Domain"/>
    <property type="match status" value="1"/>
</dbReference>
<name>A0ABP8RXQ2_9PSEU</name>
<accession>A0ABP8RXQ2</accession>
<evidence type="ECO:0000313" key="4">
    <source>
        <dbReference type="EMBL" id="GAA4553629.1"/>
    </source>
</evidence>
<dbReference type="PANTHER" id="PTHR24321">
    <property type="entry name" value="DEHYDROGENASES, SHORT CHAIN"/>
    <property type="match status" value="1"/>
</dbReference>
<reference evidence="5" key="1">
    <citation type="journal article" date="2019" name="Int. J. Syst. Evol. Microbiol.">
        <title>The Global Catalogue of Microorganisms (GCM) 10K type strain sequencing project: providing services to taxonomists for standard genome sequencing and annotation.</title>
        <authorList>
            <consortium name="The Broad Institute Genomics Platform"/>
            <consortium name="The Broad Institute Genome Sequencing Center for Infectious Disease"/>
            <person name="Wu L."/>
            <person name="Ma J."/>
        </authorList>
    </citation>
    <scope>NUCLEOTIDE SEQUENCE [LARGE SCALE GENOMIC DNA]</scope>
    <source>
        <strain evidence="5">JCM 17906</strain>
    </source>
</reference>
<evidence type="ECO:0000256" key="3">
    <source>
        <dbReference type="ARBA" id="ARBA00023027"/>
    </source>
</evidence>
<dbReference type="Pfam" id="PF13561">
    <property type="entry name" value="adh_short_C2"/>
    <property type="match status" value="1"/>
</dbReference>
<dbReference type="InterPro" id="IPR036291">
    <property type="entry name" value="NAD(P)-bd_dom_sf"/>
</dbReference>
<evidence type="ECO:0000256" key="2">
    <source>
        <dbReference type="ARBA" id="ARBA00023002"/>
    </source>
</evidence>
<evidence type="ECO:0000256" key="1">
    <source>
        <dbReference type="ARBA" id="ARBA00006484"/>
    </source>
</evidence>
<proteinExistence type="inferred from homology"/>
<dbReference type="SUPFAM" id="SSF51735">
    <property type="entry name" value="NAD(P)-binding Rossmann-fold domains"/>
    <property type="match status" value="1"/>
</dbReference>
<keyword evidence="3" id="KW-0520">NAD</keyword>
<sequence length="276" mass="29490">MGRVEGKVAFITGAARGQGRAHAVRLAEEGADIIAMDLCGPIATSVAKPATAEDLEETTSLVEKLDRRIYSYQADVRDYASLSAGLQEGVDRLGGLDVVVANAGMWSYGLLEEFAPEAFQEIIDVNLIGVWNTLRATVPVLKAQGRGGSIILTSSVAGMKAYGMTAPYVAAKHGVVGLMRTAAIELGPNSIRVNTVNPSNVHTDLIHNQTTYDLFAPDLTNPTWEEVAPRFQAMHLLPTPDAQPEDVANAVLFLASDESRYTTGLTLTVDCGNFTK</sequence>
<dbReference type="PRINTS" id="PR00080">
    <property type="entry name" value="SDRFAMILY"/>
</dbReference>
<gene>
    <name evidence="4" type="ORF">GCM10023175_49980</name>
</gene>
<comment type="similarity">
    <text evidence="1">Belongs to the short-chain dehydrogenases/reductases (SDR) family.</text>
</comment>
<dbReference type="NCBIfam" id="NF009467">
    <property type="entry name" value="PRK12826.1-3"/>
    <property type="match status" value="1"/>
</dbReference>
<dbReference type="PANTHER" id="PTHR24321:SF8">
    <property type="entry name" value="ESTRADIOL 17-BETA-DEHYDROGENASE 8-RELATED"/>
    <property type="match status" value="1"/>
</dbReference>
<organism evidence="4 5">
    <name type="scientific">Pseudonocardia xishanensis</name>
    <dbReference type="NCBI Taxonomy" id="630995"/>
    <lineage>
        <taxon>Bacteria</taxon>
        <taxon>Bacillati</taxon>
        <taxon>Actinomycetota</taxon>
        <taxon>Actinomycetes</taxon>
        <taxon>Pseudonocardiales</taxon>
        <taxon>Pseudonocardiaceae</taxon>
        <taxon>Pseudonocardia</taxon>
    </lineage>
</organism>
<dbReference type="NCBIfam" id="TIGR03971">
    <property type="entry name" value="SDR_subfam_1"/>
    <property type="match status" value="1"/>
</dbReference>
<dbReference type="EMBL" id="BAABGT010000076">
    <property type="protein sequence ID" value="GAA4553629.1"/>
    <property type="molecule type" value="Genomic_DNA"/>
</dbReference>
<dbReference type="CDD" id="cd05233">
    <property type="entry name" value="SDR_c"/>
    <property type="match status" value="1"/>
</dbReference>
<keyword evidence="2" id="KW-0560">Oxidoreductase</keyword>
<keyword evidence="5" id="KW-1185">Reference proteome</keyword>
<dbReference type="InterPro" id="IPR002347">
    <property type="entry name" value="SDR_fam"/>
</dbReference>
<dbReference type="InterPro" id="IPR023985">
    <property type="entry name" value="SDR_subfam_1"/>
</dbReference>
<comment type="caution">
    <text evidence="4">The sequence shown here is derived from an EMBL/GenBank/DDBJ whole genome shotgun (WGS) entry which is preliminary data.</text>
</comment>
<dbReference type="PROSITE" id="PS00061">
    <property type="entry name" value="ADH_SHORT"/>
    <property type="match status" value="1"/>
</dbReference>
<dbReference type="InterPro" id="IPR020904">
    <property type="entry name" value="Sc_DH/Rdtase_CS"/>
</dbReference>
<dbReference type="PRINTS" id="PR00081">
    <property type="entry name" value="GDHRDH"/>
</dbReference>
<evidence type="ECO:0000313" key="5">
    <source>
        <dbReference type="Proteomes" id="UP001501598"/>
    </source>
</evidence>
<protein>
    <submittedName>
        <fullName evidence="4">Mycofactocin-coupled SDR family oxidoreductase</fullName>
    </submittedName>
</protein>
<dbReference type="RefSeq" id="WP_345423361.1">
    <property type="nucleotide sequence ID" value="NZ_BAABGT010000076.1"/>
</dbReference>
<dbReference type="Proteomes" id="UP001501598">
    <property type="component" value="Unassembled WGS sequence"/>
</dbReference>